<feature type="binding site" evidence="8">
    <location>
        <position position="13"/>
    </location>
    <ligand>
        <name>Mn(2+)</name>
        <dbReference type="ChEBI" id="CHEBI:29035"/>
        <label>1</label>
    </ligand>
</feature>
<evidence type="ECO:0000256" key="7">
    <source>
        <dbReference type="ARBA" id="ARBA00047820"/>
    </source>
</evidence>
<dbReference type="InterPro" id="IPR022934">
    <property type="entry name" value="Mn-dep_inorganic_PyrPase"/>
</dbReference>
<comment type="caution">
    <text evidence="10">The sequence shown here is derived from an EMBL/GenBank/DDBJ whole genome shotgun (WGS) entry which is preliminary data.</text>
</comment>
<name>A0A8E2I3H0_9BACI</name>
<sequence>MEKILVFGHKNPDTDTICSAIAYAELKKKLGVEAEPVRLGEINGETKYALDYFKVDAPRFVQTVANESNGVILVDHNERQQSADDIDQVKVLEVIDHHRIANFETSDPLYYRAEPVGCTATILNKMYKENGVAINKETAGLMLSAIISDSLLFKSPTCTDQDIAAAKELAEIAGVDVDTFGLAMLKAGADLSDKSIEQLISLDAKEFQMGTHKVEVAQVNAVDTNDVLARKEELEVALTNKISEKNLDLFLFVVTDILNSDSVAIALGNAASAVEKAFNVRLENNTAILKGVVSRKKQIVPQLTDALK</sequence>
<evidence type="ECO:0000256" key="2">
    <source>
        <dbReference type="ARBA" id="ARBA00007350"/>
    </source>
</evidence>
<dbReference type="PANTHER" id="PTHR12112:SF22">
    <property type="entry name" value="MANGANESE-DEPENDENT INORGANIC PYROPHOSPHATASE-RELATED"/>
    <property type="match status" value="1"/>
</dbReference>
<feature type="binding site" evidence="8">
    <location>
        <position position="149"/>
    </location>
    <ligand>
        <name>Mn(2+)</name>
        <dbReference type="ChEBI" id="CHEBI:29035"/>
        <label>2</label>
    </ligand>
</feature>
<comment type="cofactor">
    <cofactor evidence="8">
        <name>Mn(2+)</name>
        <dbReference type="ChEBI" id="CHEBI:29035"/>
    </cofactor>
    <text evidence="8">Binds 2 manganese ions per subunit.</text>
</comment>
<evidence type="ECO:0000256" key="8">
    <source>
        <dbReference type="HAMAP-Rule" id="MF_00207"/>
    </source>
</evidence>
<proteinExistence type="inferred from homology"/>
<dbReference type="PANTHER" id="PTHR12112">
    <property type="entry name" value="BNIP - RELATED"/>
    <property type="match status" value="1"/>
</dbReference>
<dbReference type="Pfam" id="PF02833">
    <property type="entry name" value="DHHA2"/>
    <property type="match status" value="1"/>
</dbReference>
<dbReference type="HAMAP" id="MF_00207">
    <property type="entry name" value="PPase_C"/>
    <property type="match status" value="1"/>
</dbReference>
<dbReference type="Gene3D" id="3.90.1640.10">
    <property type="entry name" value="inorganic pyrophosphatase (n-terminal core)"/>
    <property type="match status" value="1"/>
</dbReference>
<organism evidence="10 11">
    <name type="scientific">Heyndrickxia oleronia</name>
    <dbReference type="NCBI Taxonomy" id="38875"/>
    <lineage>
        <taxon>Bacteria</taxon>
        <taxon>Bacillati</taxon>
        <taxon>Bacillota</taxon>
        <taxon>Bacilli</taxon>
        <taxon>Bacillales</taxon>
        <taxon>Bacillaceae</taxon>
        <taxon>Heyndrickxia</taxon>
    </lineage>
</organism>
<feature type="binding site" evidence="8">
    <location>
        <position position="9"/>
    </location>
    <ligand>
        <name>Mn(2+)</name>
        <dbReference type="ChEBI" id="CHEBI:29035"/>
        <label>1</label>
    </ligand>
</feature>
<evidence type="ECO:0000256" key="5">
    <source>
        <dbReference type="ARBA" id="ARBA00022801"/>
    </source>
</evidence>
<evidence type="ECO:0000259" key="9">
    <source>
        <dbReference type="SMART" id="SM01131"/>
    </source>
</evidence>
<dbReference type="FunFam" id="3.90.1640.10:FF:000001">
    <property type="entry name" value="Probable manganese-dependent inorganic pyrophosphatase"/>
    <property type="match status" value="1"/>
</dbReference>
<gene>
    <name evidence="8" type="primary">ppaC</name>
    <name evidence="10" type="ORF">BWZ43_23010</name>
</gene>
<comment type="subcellular location">
    <subcellularLocation>
        <location evidence="1 8">Cytoplasm</location>
    </subcellularLocation>
</comment>
<dbReference type="InterPro" id="IPR038763">
    <property type="entry name" value="DHH_sf"/>
</dbReference>
<evidence type="ECO:0000256" key="6">
    <source>
        <dbReference type="ARBA" id="ARBA00023211"/>
    </source>
</evidence>
<dbReference type="RefSeq" id="WP_078111298.1">
    <property type="nucleotide sequence ID" value="NZ_CP065424.1"/>
</dbReference>
<evidence type="ECO:0000256" key="1">
    <source>
        <dbReference type="ARBA" id="ARBA00004496"/>
    </source>
</evidence>
<keyword evidence="6 8" id="KW-0464">Manganese</keyword>
<dbReference type="NCBIfam" id="NF003877">
    <property type="entry name" value="PRK05427.1"/>
    <property type="match status" value="1"/>
</dbReference>
<dbReference type="GO" id="GO:0030145">
    <property type="term" value="F:manganese ion binding"/>
    <property type="evidence" value="ECO:0007669"/>
    <property type="project" value="UniProtKB-UniRule"/>
</dbReference>
<dbReference type="EC" id="3.6.1.1" evidence="8"/>
<dbReference type="EMBL" id="MTLA01000384">
    <property type="protein sequence ID" value="OOP66047.1"/>
    <property type="molecule type" value="Genomic_DNA"/>
</dbReference>
<keyword evidence="4 8" id="KW-0479">Metal-binding</keyword>
<feature type="binding site" evidence="8">
    <location>
        <position position="15"/>
    </location>
    <ligand>
        <name>Mn(2+)</name>
        <dbReference type="ChEBI" id="CHEBI:29035"/>
        <label>2</label>
    </ligand>
</feature>
<dbReference type="SMART" id="SM01131">
    <property type="entry name" value="DHHA2"/>
    <property type="match status" value="1"/>
</dbReference>
<comment type="catalytic activity">
    <reaction evidence="7 8">
        <text>diphosphate + H2O = 2 phosphate + H(+)</text>
        <dbReference type="Rhea" id="RHEA:24576"/>
        <dbReference type="ChEBI" id="CHEBI:15377"/>
        <dbReference type="ChEBI" id="CHEBI:15378"/>
        <dbReference type="ChEBI" id="CHEBI:33019"/>
        <dbReference type="ChEBI" id="CHEBI:43474"/>
        <dbReference type="EC" id="3.6.1.1"/>
    </reaction>
</comment>
<dbReference type="Proteomes" id="UP000189761">
    <property type="component" value="Unassembled WGS sequence"/>
</dbReference>
<evidence type="ECO:0000313" key="10">
    <source>
        <dbReference type="EMBL" id="OOP66047.1"/>
    </source>
</evidence>
<feature type="domain" description="DHHA2" evidence="9">
    <location>
        <begin position="181"/>
        <end position="307"/>
    </location>
</feature>
<feature type="binding site" evidence="8">
    <location>
        <position position="97"/>
    </location>
    <ligand>
        <name>Mn(2+)</name>
        <dbReference type="ChEBI" id="CHEBI:29035"/>
        <label>2</label>
    </ligand>
</feature>
<reference evidence="10 11" key="1">
    <citation type="submission" date="2017-01" db="EMBL/GenBank/DDBJ databases">
        <title>Draft genome sequence of Bacillus oleronius.</title>
        <authorList>
            <person name="Allam M."/>
        </authorList>
    </citation>
    <scope>NUCLEOTIDE SEQUENCE [LARGE SCALE GENOMIC DNA]</scope>
    <source>
        <strain evidence="10 11">DSM 9356</strain>
    </source>
</reference>
<accession>A0A8E2I3H0</accession>
<keyword evidence="3 8" id="KW-0963">Cytoplasm</keyword>
<dbReference type="FunFam" id="3.10.310.20:FF:000001">
    <property type="entry name" value="Probable manganese-dependent inorganic pyrophosphatase"/>
    <property type="match status" value="1"/>
</dbReference>
<protein>
    <recommendedName>
        <fullName evidence="8">Probable manganese-dependent inorganic pyrophosphatase</fullName>
        <ecNumber evidence="8">3.6.1.1</ecNumber>
    </recommendedName>
    <alternativeName>
        <fullName evidence="8">Pyrophosphate phospho-hydrolase</fullName>
        <shortName evidence="8">PPase</shortName>
    </alternativeName>
</protein>
<keyword evidence="11" id="KW-1185">Reference proteome</keyword>
<dbReference type="InterPro" id="IPR001667">
    <property type="entry name" value="DDH_dom"/>
</dbReference>
<dbReference type="AlphaFoldDB" id="A0A8E2I3H0"/>
<dbReference type="InterPro" id="IPR038222">
    <property type="entry name" value="DHHA2_dom_sf"/>
</dbReference>
<evidence type="ECO:0000256" key="3">
    <source>
        <dbReference type="ARBA" id="ARBA00022490"/>
    </source>
</evidence>
<dbReference type="GO" id="GO:0005737">
    <property type="term" value="C:cytoplasm"/>
    <property type="evidence" value="ECO:0007669"/>
    <property type="project" value="UniProtKB-SubCell"/>
</dbReference>
<dbReference type="Gene3D" id="3.10.310.20">
    <property type="entry name" value="DHHA2 domain"/>
    <property type="match status" value="1"/>
</dbReference>
<feature type="binding site" evidence="8">
    <location>
        <position position="75"/>
    </location>
    <ligand>
        <name>Mn(2+)</name>
        <dbReference type="ChEBI" id="CHEBI:29035"/>
        <label>1</label>
    </ligand>
</feature>
<dbReference type="GO" id="GO:0004427">
    <property type="term" value="F:inorganic diphosphate phosphatase activity"/>
    <property type="evidence" value="ECO:0007669"/>
    <property type="project" value="UniProtKB-UniRule"/>
</dbReference>
<dbReference type="Pfam" id="PF01368">
    <property type="entry name" value="DHH"/>
    <property type="match status" value="1"/>
</dbReference>
<evidence type="ECO:0000256" key="4">
    <source>
        <dbReference type="ARBA" id="ARBA00022723"/>
    </source>
</evidence>
<comment type="similarity">
    <text evidence="2 8">Belongs to the PPase class C family.</text>
</comment>
<dbReference type="InterPro" id="IPR004097">
    <property type="entry name" value="DHHA2"/>
</dbReference>
<dbReference type="SUPFAM" id="SSF64182">
    <property type="entry name" value="DHH phosphoesterases"/>
    <property type="match status" value="1"/>
</dbReference>
<evidence type="ECO:0000313" key="11">
    <source>
        <dbReference type="Proteomes" id="UP000189761"/>
    </source>
</evidence>
<feature type="binding site" evidence="8">
    <location>
        <position position="75"/>
    </location>
    <ligand>
        <name>Mn(2+)</name>
        <dbReference type="ChEBI" id="CHEBI:29035"/>
        <label>2</label>
    </ligand>
</feature>
<keyword evidence="5 8" id="KW-0378">Hydrolase</keyword>